<dbReference type="InterPro" id="IPR051230">
    <property type="entry name" value="APP-Binding"/>
</dbReference>
<dbReference type="Proteomes" id="UP000728185">
    <property type="component" value="Unassembled WGS sequence"/>
</dbReference>
<proteinExistence type="predicted"/>
<dbReference type="PANTHER" id="PTHR12345:SF3">
    <property type="entry name" value="PDZ DOMAIN-CONTAINING PROTEIN"/>
    <property type="match status" value="1"/>
</dbReference>
<evidence type="ECO:0000259" key="2">
    <source>
        <dbReference type="PROSITE" id="PS50106"/>
    </source>
</evidence>
<evidence type="ECO:0000313" key="4">
    <source>
        <dbReference type="Proteomes" id="UP000728185"/>
    </source>
</evidence>
<feature type="domain" description="PDZ" evidence="2">
    <location>
        <begin position="190"/>
        <end position="265"/>
    </location>
</feature>
<sequence>MSLYPTFEDLKVEGILKAQGEALLDSARSGSESYSQMATFMGLSLDNFCYNEKGELVPRSYSQEVTATAPNPALSPKAGALYARNASRAIVENRRSPAEIKPGVRRVVGCKDENGLFGVQLINVDKGVFVSLVKRDSPAALAGLRFGDQILSINDVVVAGMSGTKVMNLIRSAPPNGIELLVRDRPFERTVSIYKNSAGVVGIDLVDGLIKAIHKDSSAARNGVPINHQIVEVNGQNVIGMKDKKLCQLISGIQGMLTLTILPRVMYEHLVKHLRDSTIRKEMDRSMPEV</sequence>
<name>A0A8E0S006_9TREM</name>
<dbReference type="AlphaFoldDB" id="A0A8E0S006"/>
<dbReference type="GO" id="GO:0005886">
    <property type="term" value="C:plasma membrane"/>
    <property type="evidence" value="ECO:0007669"/>
    <property type="project" value="TreeGrafter"/>
</dbReference>
<keyword evidence="4" id="KW-1185">Reference proteome</keyword>
<dbReference type="Gene3D" id="2.30.42.10">
    <property type="match status" value="2"/>
</dbReference>
<gene>
    <name evidence="3" type="ORF">FBUS_03812</name>
</gene>
<dbReference type="InterPro" id="IPR001478">
    <property type="entry name" value="PDZ"/>
</dbReference>
<reference evidence="3" key="1">
    <citation type="submission" date="2019-05" db="EMBL/GenBank/DDBJ databases">
        <title>Annotation for the trematode Fasciolopsis buski.</title>
        <authorList>
            <person name="Choi Y.-J."/>
        </authorList>
    </citation>
    <scope>NUCLEOTIDE SEQUENCE</scope>
    <source>
        <strain evidence="3">HT</strain>
        <tissue evidence="3">Whole worm</tissue>
    </source>
</reference>
<protein>
    <submittedName>
        <fullName evidence="3">Syntenin</fullName>
    </submittedName>
</protein>
<dbReference type="EMBL" id="LUCM01004571">
    <property type="protein sequence ID" value="KAA0194155.1"/>
    <property type="molecule type" value="Genomic_DNA"/>
</dbReference>
<keyword evidence="1" id="KW-0677">Repeat</keyword>
<evidence type="ECO:0000313" key="3">
    <source>
        <dbReference type="EMBL" id="KAA0194155.1"/>
    </source>
</evidence>
<dbReference type="SUPFAM" id="SSF50156">
    <property type="entry name" value="PDZ domain-like"/>
    <property type="match status" value="2"/>
</dbReference>
<dbReference type="InterPro" id="IPR036034">
    <property type="entry name" value="PDZ_sf"/>
</dbReference>
<dbReference type="GO" id="GO:0005737">
    <property type="term" value="C:cytoplasm"/>
    <property type="evidence" value="ECO:0007669"/>
    <property type="project" value="TreeGrafter"/>
</dbReference>
<dbReference type="SMART" id="SM00228">
    <property type="entry name" value="PDZ"/>
    <property type="match status" value="2"/>
</dbReference>
<evidence type="ECO:0000256" key="1">
    <source>
        <dbReference type="ARBA" id="ARBA00022737"/>
    </source>
</evidence>
<dbReference type="PROSITE" id="PS50106">
    <property type="entry name" value="PDZ"/>
    <property type="match status" value="2"/>
</dbReference>
<feature type="domain" description="PDZ" evidence="2">
    <location>
        <begin position="106"/>
        <end position="185"/>
    </location>
</feature>
<dbReference type="OrthoDB" id="6242026at2759"/>
<comment type="caution">
    <text evidence="3">The sequence shown here is derived from an EMBL/GenBank/DDBJ whole genome shotgun (WGS) entry which is preliminary data.</text>
</comment>
<dbReference type="PANTHER" id="PTHR12345">
    <property type="entry name" value="SYNTENIN RELATED"/>
    <property type="match status" value="1"/>
</dbReference>
<organism evidence="3 4">
    <name type="scientific">Fasciolopsis buskii</name>
    <dbReference type="NCBI Taxonomy" id="27845"/>
    <lineage>
        <taxon>Eukaryota</taxon>
        <taxon>Metazoa</taxon>
        <taxon>Spiralia</taxon>
        <taxon>Lophotrochozoa</taxon>
        <taxon>Platyhelminthes</taxon>
        <taxon>Trematoda</taxon>
        <taxon>Digenea</taxon>
        <taxon>Plagiorchiida</taxon>
        <taxon>Echinostomata</taxon>
        <taxon>Echinostomatoidea</taxon>
        <taxon>Fasciolidae</taxon>
        <taxon>Fasciolopsis</taxon>
    </lineage>
</organism>
<accession>A0A8E0S006</accession>
<dbReference type="Pfam" id="PF00595">
    <property type="entry name" value="PDZ"/>
    <property type="match status" value="2"/>
</dbReference>